<dbReference type="InterPro" id="IPR001867">
    <property type="entry name" value="OmpR/PhoB-type_DNA-bd"/>
</dbReference>
<evidence type="ECO:0000259" key="9">
    <source>
        <dbReference type="PROSITE" id="PS51755"/>
    </source>
</evidence>
<dbReference type="SMART" id="SM00448">
    <property type="entry name" value="REC"/>
    <property type="match status" value="1"/>
</dbReference>
<evidence type="ECO:0000313" key="10">
    <source>
        <dbReference type="EMBL" id="ANU78581.2"/>
    </source>
</evidence>
<feature type="domain" description="OmpR/PhoB-type" evidence="9">
    <location>
        <begin position="125"/>
        <end position="220"/>
    </location>
</feature>
<evidence type="ECO:0000256" key="6">
    <source>
        <dbReference type="PROSITE-ProRule" id="PRU00169"/>
    </source>
</evidence>
<dbReference type="PROSITE" id="PS50110">
    <property type="entry name" value="RESPONSE_REGULATORY"/>
    <property type="match status" value="1"/>
</dbReference>
<evidence type="ECO:0000259" key="8">
    <source>
        <dbReference type="PROSITE" id="PS50110"/>
    </source>
</evidence>
<keyword evidence="3 7" id="KW-0238">DNA-binding</keyword>
<evidence type="ECO:0000256" key="4">
    <source>
        <dbReference type="ARBA" id="ARBA00023163"/>
    </source>
</evidence>
<name>A0A1C7IG04_9FIRM</name>
<organism evidence="10 11">
    <name type="scientific">Blautia pseudococcoides</name>
    <dbReference type="NCBI Taxonomy" id="1796616"/>
    <lineage>
        <taxon>Bacteria</taxon>
        <taxon>Bacillati</taxon>
        <taxon>Bacillota</taxon>
        <taxon>Clostridia</taxon>
        <taxon>Lachnospirales</taxon>
        <taxon>Lachnospiraceae</taxon>
        <taxon>Blautia</taxon>
    </lineage>
</organism>
<dbReference type="Proteomes" id="UP000092574">
    <property type="component" value="Chromosome"/>
</dbReference>
<dbReference type="Gene3D" id="1.10.10.10">
    <property type="entry name" value="Winged helix-like DNA-binding domain superfamily/Winged helix DNA-binding domain"/>
    <property type="match status" value="1"/>
</dbReference>
<dbReference type="PANTHER" id="PTHR48111">
    <property type="entry name" value="REGULATOR OF RPOS"/>
    <property type="match status" value="1"/>
</dbReference>
<evidence type="ECO:0000256" key="2">
    <source>
        <dbReference type="ARBA" id="ARBA00023015"/>
    </source>
</evidence>
<dbReference type="InterPro" id="IPR039420">
    <property type="entry name" value="WalR-like"/>
</dbReference>
<dbReference type="KEGG" id="byl:A4V09_06775"/>
<evidence type="ECO:0000256" key="5">
    <source>
        <dbReference type="ARBA" id="ARBA00024867"/>
    </source>
</evidence>
<keyword evidence="11" id="KW-1185">Reference proteome</keyword>
<sequence length="225" mass="25820">MKKTILLLEDDENLNRGISMRLEKEGYHVLSAFGAFRAEELFENNEIHLIISDINLKEGSGLDFCRKVRERSKVYILFLTALDQEIDIVTGYDVGADDYITKPFSLMVLVSKVHAFMKRVETAKTSAFICGDIRVSLQEMKVWKSGELLSLSKKELQLLIFFLENPQQIFSKEQIAEAVWDIDGQFVDDNTIPVNISRLKSRLECDAIQNVRGMGYIWTKDVTKE</sequence>
<dbReference type="GO" id="GO:0000976">
    <property type="term" value="F:transcription cis-regulatory region binding"/>
    <property type="evidence" value="ECO:0007669"/>
    <property type="project" value="TreeGrafter"/>
</dbReference>
<dbReference type="PANTHER" id="PTHR48111:SF73">
    <property type="entry name" value="ALKALINE PHOSPHATASE SYNTHESIS TRANSCRIPTIONAL REGULATORY PROTEIN PHOP"/>
    <property type="match status" value="1"/>
</dbReference>
<reference evidence="10" key="1">
    <citation type="submission" date="2017-04" db="EMBL/GenBank/DDBJ databases">
        <title>Complete Genome Sequences of Twelve Strains of a Stable Defined Moderately Diverse Mouse Microbiota 2 (sDMDMm2).</title>
        <authorList>
            <person name="Uchimura Y."/>
            <person name="Wyss M."/>
            <person name="Brugiroux S."/>
            <person name="Limenitakis J.P."/>
            <person name="Stecher B."/>
            <person name="McCoy K.D."/>
            <person name="Macpherson A.J."/>
        </authorList>
    </citation>
    <scope>NUCLEOTIDE SEQUENCE</scope>
    <source>
        <strain evidence="10">YL58</strain>
    </source>
</reference>
<dbReference type="Gene3D" id="6.10.250.690">
    <property type="match status" value="1"/>
</dbReference>
<feature type="DNA-binding region" description="OmpR/PhoB-type" evidence="7">
    <location>
        <begin position="125"/>
        <end position="220"/>
    </location>
</feature>
<dbReference type="STRING" id="1796616.A4V09_06775"/>
<accession>A0A1C7IG04</accession>
<dbReference type="GO" id="GO:0032993">
    <property type="term" value="C:protein-DNA complex"/>
    <property type="evidence" value="ECO:0007669"/>
    <property type="project" value="TreeGrafter"/>
</dbReference>
<dbReference type="CDD" id="cd17574">
    <property type="entry name" value="REC_OmpR"/>
    <property type="match status" value="1"/>
</dbReference>
<evidence type="ECO:0000313" key="11">
    <source>
        <dbReference type="Proteomes" id="UP000092574"/>
    </source>
</evidence>
<dbReference type="InterPro" id="IPR011006">
    <property type="entry name" value="CheY-like_superfamily"/>
</dbReference>
<gene>
    <name evidence="10" type="ORF">A4V09_06775</name>
</gene>
<evidence type="ECO:0000256" key="7">
    <source>
        <dbReference type="PROSITE-ProRule" id="PRU01091"/>
    </source>
</evidence>
<evidence type="ECO:0000256" key="1">
    <source>
        <dbReference type="ARBA" id="ARBA00018672"/>
    </source>
</evidence>
<feature type="modified residue" description="4-aspartylphosphate" evidence="6">
    <location>
        <position position="53"/>
    </location>
</feature>
<dbReference type="Gene3D" id="3.40.50.2300">
    <property type="match status" value="1"/>
</dbReference>
<dbReference type="PROSITE" id="PS51755">
    <property type="entry name" value="OMPR_PHOB"/>
    <property type="match status" value="1"/>
</dbReference>
<dbReference type="OrthoDB" id="9803564at2"/>
<dbReference type="InterPro" id="IPR001789">
    <property type="entry name" value="Sig_transdc_resp-reg_receiver"/>
</dbReference>
<keyword evidence="2" id="KW-0805">Transcription regulation</keyword>
<dbReference type="GO" id="GO:0005829">
    <property type="term" value="C:cytosol"/>
    <property type="evidence" value="ECO:0007669"/>
    <property type="project" value="TreeGrafter"/>
</dbReference>
<dbReference type="Pfam" id="PF00072">
    <property type="entry name" value="Response_reg"/>
    <property type="match status" value="1"/>
</dbReference>
<protein>
    <recommendedName>
        <fullName evidence="1">Stage 0 sporulation protein A homolog</fullName>
    </recommendedName>
</protein>
<feature type="domain" description="Response regulatory" evidence="8">
    <location>
        <begin position="4"/>
        <end position="117"/>
    </location>
</feature>
<dbReference type="CDD" id="cd00383">
    <property type="entry name" value="trans_reg_C"/>
    <property type="match status" value="1"/>
</dbReference>
<dbReference type="EMBL" id="CP015405">
    <property type="protein sequence ID" value="ANU78581.2"/>
    <property type="molecule type" value="Genomic_DNA"/>
</dbReference>
<dbReference type="InterPro" id="IPR036388">
    <property type="entry name" value="WH-like_DNA-bd_sf"/>
</dbReference>
<dbReference type="RefSeq" id="WP_084043463.1">
    <property type="nucleotide sequence ID" value="NZ_CP015405.2"/>
</dbReference>
<dbReference type="SUPFAM" id="SSF52172">
    <property type="entry name" value="CheY-like"/>
    <property type="match status" value="1"/>
</dbReference>
<dbReference type="GO" id="GO:0006355">
    <property type="term" value="P:regulation of DNA-templated transcription"/>
    <property type="evidence" value="ECO:0007669"/>
    <property type="project" value="InterPro"/>
</dbReference>
<keyword evidence="4" id="KW-0804">Transcription</keyword>
<keyword evidence="6" id="KW-0597">Phosphoprotein</keyword>
<dbReference type="Pfam" id="PF00486">
    <property type="entry name" value="Trans_reg_C"/>
    <property type="match status" value="1"/>
</dbReference>
<dbReference type="GO" id="GO:0000156">
    <property type="term" value="F:phosphorelay response regulator activity"/>
    <property type="evidence" value="ECO:0007669"/>
    <property type="project" value="TreeGrafter"/>
</dbReference>
<dbReference type="SMART" id="SM00862">
    <property type="entry name" value="Trans_reg_C"/>
    <property type="match status" value="1"/>
</dbReference>
<comment type="function">
    <text evidence="5">May play the central regulatory role in sporulation. It may be an element of the effector pathway responsible for the activation of sporulation genes in response to nutritional stress. Spo0A may act in concert with spo0H (a sigma factor) to control the expression of some genes that are critical to the sporulation process.</text>
</comment>
<dbReference type="AlphaFoldDB" id="A0A1C7IG04"/>
<proteinExistence type="predicted"/>
<evidence type="ECO:0000256" key="3">
    <source>
        <dbReference type="ARBA" id="ARBA00023125"/>
    </source>
</evidence>